<dbReference type="Proteomes" id="UP000823941">
    <property type="component" value="Unassembled WGS sequence"/>
</dbReference>
<dbReference type="Gene3D" id="3.90.550.10">
    <property type="entry name" value="Spore Coat Polysaccharide Biosynthesis Protein SpsA, Chain A"/>
    <property type="match status" value="1"/>
</dbReference>
<proteinExistence type="inferred from homology"/>
<reference evidence="6 7" key="1">
    <citation type="submission" date="2021-06" db="EMBL/GenBank/DDBJ databases">
        <title>A haploid diamondback moth (Plutella xylostella L.) genome assembly resolves 31 chromosomes and identifies a diamide resistance mutation.</title>
        <authorList>
            <person name="Ward C.M."/>
            <person name="Perry K.D."/>
            <person name="Baker G."/>
            <person name="Powis K."/>
            <person name="Heckel D.G."/>
            <person name="Baxter S.W."/>
        </authorList>
    </citation>
    <scope>NUCLEOTIDE SEQUENCE [LARGE SCALE GENOMIC DNA]</scope>
    <source>
        <strain evidence="6 7">LV</strain>
        <tissue evidence="6">Single pupa</tissue>
    </source>
</reference>
<feature type="domain" description="Glycosyl transferase 64" evidence="5">
    <location>
        <begin position="2"/>
        <end position="40"/>
    </location>
</feature>
<protein>
    <recommendedName>
        <fullName evidence="5">Glycosyl transferase 64 domain-containing protein</fullName>
    </recommendedName>
</protein>
<gene>
    <name evidence="6" type="ORF">JYU34_022966</name>
</gene>
<dbReference type="InterPro" id="IPR029044">
    <property type="entry name" value="Nucleotide-diphossugar_trans"/>
</dbReference>
<organism evidence="6 7">
    <name type="scientific">Plutella xylostella</name>
    <name type="common">Diamondback moth</name>
    <name type="synonym">Plutella maculipennis</name>
    <dbReference type="NCBI Taxonomy" id="51655"/>
    <lineage>
        <taxon>Eukaryota</taxon>
        <taxon>Metazoa</taxon>
        <taxon>Ecdysozoa</taxon>
        <taxon>Arthropoda</taxon>
        <taxon>Hexapoda</taxon>
        <taxon>Insecta</taxon>
        <taxon>Pterygota</taxon>
        <taxon>Neoptera</taxon>
        <taxon>Endopterygota</taxon>
        <taxon>Lepidoptera</taxon>
        <taxon>Glossata</taxon>
        <taxon>Ditrysia</taxon>
        <taxon>Yponomeutoidea</taxon>
        <taxon>Plutellidae</taxon>
        <taxon>Plutella</taxon>
    </lineage>
</organism>
<dbReference type="InterPro" id="IPR015338">
    <property type="entry name" value="GT64_dom"/>
</dbReference>
<sequence length="57" mass="6412">MLSADARHMTLRSACINYFTKVYGHLPLKTVEFRADPLQYKETGTGVPHMYPDVGAL</sequence>
<evidence type="ECO:0000256" key="3">
    <source>
        <dbReference type="ARBA" id="ARBA00022679"/>
    </source>
</evidence>
<dbReference type="Pfam" id="PF09258">
    <property type="entry name" value="Glyco_transf_64"/>
    <property type="match status" value="1"/>
</dbReference>
<dbReference type="EMBL" id="JAHIBW010000352">
    <property type="protein sequence ID" value="KAG7294689.1"/>
    <property type="molecule type" value="Genomic_DNA"/>
</dbReference>
<name>A0ABQ7PNV0_PLUXY</name>
<comment type="caution">
    <text evidence="6">The sequence shown here is derived from an EMBL/GenBank/DDBJ whole genome shotgun (WGS) entry which is preliminary data.</text>
</comment>
<accession>A0ABQ7PNV0</accession>
<evidence type="ECO:0000256" key="1">
    <source>
        <dbReference type="ARBA" id="ARBA00004648"/>
    </source>
</evidence>
<evidence type="ECO:0000313" key="6">
    <source>
        <dbReference type="EMBL" id="KAG7294689.1"/>
    </source>
</evidence>
<keyword evidence="3" id="KW-0808">Transferase</keyword>
<comment type="subcellular location">
    <subcellularLocation>
        <location evidence="1">Endoplasmic reticulum membrane</location>
        <topology evidence="1">Single-pass type II membrane protein</topology>
    </subcellularLocation>
</comment>
<evidence type="ECO:0000313" key="7">
    <source>
        <dbReference type="Proteomes" id="UP000823941"/>
    </source>
</evidence>
<keyword evidence="7" id="KW-1185">Reference proteome</keyword>
<evidence type="ECO:0000256" key="4">
    <source>
        <dbReference type="ARBA" id="ARBA00023157"/>
    </source>
</evidence>
<keyword evidence="4" id="KW-1015">Disulfide bond</keyword>
<comment type="similarity">
    <text evidence="2">Belongs to the glycosyltransferase 47 family.</text>
</comment>
<evidence type="ECO:0000259" key="5">
    <source>
        <dbReference type="Pfam" id="PF09258"/>
    </source>
</evidence>
<evidence type="ECO:0000256" key="2">
    <source>
        <dbReference type="ARBA" id="ARBA00010271"/>
    </source>
</evidence>